<organism evidence="1 2">
    <name type="scientific">Pangasius djambal</name>
    <dbReference type="NCBI Taxonomy" id="1691987"/>
    <lineage>
        <taxon>Eukaryota</taxon>
        <taxon>Metazoa</taxon>
        <taxon>Chordata</taxon>
        <taxon>Craniata</taxon>
        <taxon>Vertebrata</taxon>
        <taxon>Euteleostomi</taxon>
        <taxon>Actinopterygii</taxon>
        <taxon>Neopterygii</taxon>
        <taxon>Teleostei</taxon>
        <taxon>Ostariophysi</taxon>
        <taxon>Siluriformes</taxon>
        <taxon>Pangasiidae</taxon>
        <taxon>Pangasius</taxon>
    </lineage>
</organism>
<proteinExistence type="predicted"/>
<protein>
    <submittedName>
        <fullName evidence="1">Uncharacterized protein</fullName>
    </submittedName>
</protein>
<evidence type="ECO:0000313" key="1">
    <source>
        <dbReference type="EMBL" id="MCJ8742423.1"/>
    </source>
</evidence>
<sequence length="156" mass="16262">MVSTSLFVLRSRPQKVLDHVLLSVLFLLSHIVTCTLTTDATTTAPTGEQGFLSLTKNVTTLPISVPPAAVMSTSSTAHQVITSGSETKNLTVNSEANNTTTTAMSPQVTATANTTTGTKKPTSTSEVTTTTTTTATSLVTAFANATNGGFYQLELF</sequence>
<dbReference type="Proteomes" id="UP000830395">
    <property type="component" value="Chromosome 17"/>
</dbReference>
<comment type="caution">
    <text evidence="1">The sequence shown here is derived from an EMBL/GenBank/DDBJ whole genome shotgun (WGS) entry which is preliminary data.</text>
</comment>
<reference evidence="1" key="1">
    <citation type="submission" date="2020-02" db="EMBL/GenBank/DDBJ databases">
        <title>Genome sequencing of the panga catfish, Pangasius djambal.</title>
        <authorList>
            <person name="Wen M."/>
            <person name="Zahm M."/>
            <person name="Roques C."/>
            <person name="Cabau C."/>
            <person name="Klopp C."/>
            <person name="Donnadieu C."/>
            <person name="Jouanno E."/>
            <person name="Avarre J.-C."/>
            <person name="Campet M."/>
            <person name="Ha T."/>
            <person name="Dugue R."/>
            <person name="Lampietro C."/>
            <person name="Louis A."/>
            <person name="Herpin A."/>
            <person name="Echchiki A."/>
            <person name="Berthelot C."/>
            <person name="Parey E."/>
            <person name="Roest-Crollius H."/>
            <person name="Braasch I."/>
            <person name="Postlethwait J.H."/>
            <person name="Bobe J."/>
            <person name="Montfort J."/>
            <person name="Bouchez O."/>
            <person name="Begum T."/>
            <person name="Schartl M."/>
            <person name="Gustiano R."/>
            <person name="Guiguen Y."/>
        </authorList>
    </citation>
    <scope>NUCLEOTIDE SEQUENCE</scope>
    <source>
        <strain evidence="1">Pdj_M5554</strain>
    </source>
</reference>
<name>A0ACC5Z2X2_9TELE</name>
<accession>A0ACC5Z2X2</accession>
<keyword evidence="2" id="KW-1185">Reference proteome</keyword>
<dbReference type="EMBL" id="CM040991">
    <property type="protein sequence ID" value="MCJ8742423.1"/>
    <property type="molecule type" value="Genomic_DNA"/>
</dbReference>
<evidence type="ECO:0000313" key="2">
    <source>
        <dbReference type="Proteomes" id="UP000830395"/>
    </source>
</evidence>
<gene>
    <name evidence="1" type="ORF">PDJAM_G00081770</name>
</gene>